<dbReference type="GeneID" id="136811224"/>
<feature type="transmembrane region" description="Helical" evidence="2">
    <location>
        <begin position="702"/>
        <end position="724"/>
    </location>
</feature>
<dbReference type="RefSeq" id="XP_066923936.1">
    <property type="nucleotide sequence ID" value="XM_067067835.1"/>
</dbReference>
<evidence type="ECO:0000259" key="4">
    <source>
        <dbReference type="SMART" id="SM00703"/>
    </source>
</evidence>
<dbReference type="InterPro" id="IPR002656">
    <property type="entry name" value="Acyl_transf_3_dom"/>
</dbReference>
<feature type="domain" description="Nose resistant-to-fluoxetine protein N-terminal" evidence="4">
    <location>
        <begin position="165"/>
        <end position="269"/>
    </location>
</feature>
<name>A0A7M5VCD6_9CNID</name>
<feature type="transmembrane region" description="Helical" evidence="2">
    <location>
        <begin position="514"/>
        <end position="535"/>
    </location>
</feature>
<feature type="transmembrane region" description="Helical" evidence="2">
    <location>
        <begin position="781"/>
        <end position="801"/>
    </location>
</feature>
<dbReference type="Pfam" id="PF20146">
    <property type="entry name" value="NRF"/>
    <property type="match status" value="1"/>
</dbReference>
<dbReference type="PANTHER" id="PTHR11161">
    <property type="entry name" value="O-ACYLTRANSFERASE"/>
    <property type="match status" value="1"/>
</dbReference>
<feature type="transmembrane region" description="Helical" evidence="2">
    <location>
        <begin position="813"/>
        <end position="836"/>
    </location>
</feature>
<feature type="compositionally biased region" description="Polar residues" evidence="1">
    <location>
        <begin position="319"/>
        <end position="337"/>
    </location>
</feature>
<evidence type="ECO:0000313" key="6">
    <source>
        <dbReference type="Proteomes" id="UP000594262"/>
    </source>
</evidence>
<evidence type="ECO:0000313" key="5">
    <source>
        <dbReference type="EnsemblMetazoa" id="CLYHEMP007907.6"/>
    </source>
</evidence>
<organism evidence="5 6">
    <name type="scientific">Clytia hemisphaerica</name>
    <dbReference type="NCBI Taxonomy" id="252671"/>
    <lineage>
        <taxon>Eukaryota</taxon>
        <taxon>Metazoa</taxon>
        <taxon>Cnidaria</taxon>
        <taxon>Hydrozoa</taxon>
        <taxon>Hydroidolina</taxon>
        <taxon>Leptothecata</taxon>
        <taxon>Obeliida</taxon>
        <taxon>Clytiidae</taxon>
        <taxon>Clytia</taxon>
    </lineage>
</organism>
<dbReference type="Pfam" id="PF01757">
    <property type="entry name" value="Acyl_transf_3"/>
    <property type="match status" value="1"/>
</dbReference>
<accession>A0A7M5VCD6</accession>
<dbReference type="AlphaFoldDB" id="A0A7M5VCD6"/>
<feature type="region of interest" description="Disordered" evidence="1">
    <location>
        <begin position="315"/>
        <end position="389"/>
    </location>
</feature>
<evidence type="ECO:0000256" key="1">
    <source>
        <dbReference type="SAM" id="MobiDB-lite"/>
    </source>
</evidence>
<dbReference type="OrthoDB" id="207378at2759"/>
<proteinExistence type="predicted"/>
<feature type="transmembrane region" description="Helical" evidence="2">
    <location>
        <begin position="592"/>
        <end position="608"/>
    </location>
</feature>
<keyword evidence="2" id="KW-1133">Transmembrane helix</keyword>
<evidence type="ECO:0000256" key="3">
    <source>
        <dbReference type="SAM" id="SignalP"/>
    </source>
</evidence>
<keyword evidence="3" id="KW-0732">Signal</keyword>
<evidence type="ECO:0000256" key="2">
    <source>
        <dbReference type="SAM" id="Phobius"/>
    </source>
</evidence>
<feature type="transmembrane region" description="Helical" evidence="2">
    <location>
        <begin position="429"/>
        <end position="449"/>
    </location>
</feature>
<feature type="signal peptide" evidence="3">
    <location>
        <begin position="1"/>
        <end position="23"/>
    </location>
</feature>
<feature type="transmembrane region" description="Helical" evidence="2">
    <location>
        <begin position="673"/>
        <end position="690"/>
    </location>
</feature>
<dbReference type="GO" id="GO:0016747">
    <property type="term" value="F:acyltransferase activity, transferring groups other than amino-acyl groups"/>
    <property type="evidence" value="ECO:0007669"/>
    <property type="project" value="InterPro"/>
</dbReference>
<dbReference type="InterPro" id="IPR006621">
    <property type="entry name" value="Nose-resist-to-fluoxetine_N"/>
</dbReference>
<dbReference type="Proteomes" id="UP000594262">
    <property type="component" value="Unplaced"/>
</dbReference>
<protein>
    <recommendedName>
        <fullName evidence="4">Nose resistant-to-fluoxetine protein N-terminal domain-containing protein</fullName>
    </recommendedName>
</protein>
<feature type="chain" id="PRO_5029522348" description="Nose resistant-to-fluoxetine protein N-terminal domain-containing protein" evidence="3">
    <location>
        <begin position="24"/>
        <end position="851"/>
    </location>
</feature>
<dbReference type="EnsemblMetazoa" id="CLYHEMT007907.6">
    <property type="protein sequence ID" value="CLYHEMP007907.6"/>
    <property type="gene ID" value="CLYHEMG007907"/>
</dbReference>
<dbReference type="PANTHER" id="PTHR11161:SF0">
    <property type="entry name" value="O-ACYLTRANSFERASE LIKE PROTEIN"/>
    <property type="match status" value="1"/>
</dbReference>
<keyword evidence="6" id="KW-1185">Reference proteome</keyword>
<feature type="transmembrane region" description="Helical" evidence="2">
    <location>
        <begin position="472"/>
        <end position="494"/>
    </location>
</feature>
<feature type="compositionally biased region" description="Acidic residues" evidence="1">
    <location>
        <begin position="361"/>
        <end position="387"/>
    </location>
</feature>
<dbReference type="InterPro" id="IPR052728">
    <property type="entry name" value="O2_lipid_transport_reg"/>
</dbReference>
<sequence length="851" mass="97377">MGFFKYVMITSILLTIAISQVNTQTLEEDIILLKQAKTLPNFTNTLKKINFQNIFKNETVKTLLSPRYNEKYLQVMEKQKNIWEIMNTNNLMTQIHSKQNITEENFLKMVLKNIDALKAVNLVDWSTFVMQSDGDDVVYIPGLPKGISIDCGIRFAKYFGNILTSNATMFDVRDIGKVLASPVGKMIDSWGKVPSRLLSGNTHWLGAFEQCQSISHAKYCAVNMLVMKEYPGVYGTCMPKQCTEHDVGSIYQSIFNRQMKMVKYLGVGHVNCVDEKIEYSNGFIATICLCCFILLLILLGTFADVMDVRIAPRERRPSQSKNGNVPRRTVSQVSRNGNGAIPLGDGENVQMIEVNGHGGEEGDGENSLDDDDVMLNDGDTPVEDEQQEKERRKKAAILQILLCFSLARNAKAVFSTEVPKRAIESINGIRAISMFWVILGHLFFFGTVIKNQDNPVHTVSMLMRRFSYQPVANAYVSVDTFFVLSGLLMSYLSLRRMDKTNGQMNIALLYLHRFIRITPPYMFVILFWTNVYPYMFTGPLAKQTRITGDGGNCAKYWWTNMLYFNNFYPEAMGETVKDKTCLGWSWYLANDMQFHILAPAILSAFFFLERRFKNSKFIHGGAFMITLVCCIVTIVIRMVLLIVHEFPGVISLGMMPDNPYPIKRRQDNLYVKPYVRFSPYIMGMLLGYVFSRKIKIPLNQRALSIVFWLLAFGFGYAVVFGPYVSGYKTKGDHFNKTENVLYGSLNEFTWSLAVVWVLYACHNGFAGVINSFLSWRFWIPLSRLTFGAYLLHPLVIFYFFLVQENPFHYQDNIMAFVYIANLFFSFVMAFILAMVVEYPVLNLEKLLFKHS</sequence>
<feature type="transmembrane region" description="Helical" evidence="2">
    <location>
        <begin position="282"/>
        <end position="306"/>
    </location>
</feature>
<keyword evidence="2" id="KW-0812">Transmembrane</keyword>
<reference evidence="5" key="1">
    <citation type="submission" date="2021-01" db="UniProtKB">
        <authorList>
            <consortium name="EnsemblMetazoa"/>
        </authorList>
    </citation>
    <scope>IDENTIFICATION</scope>
</reference>
<feature type="transmembrane region" description="Helical" evidence="2">
    <location>
        <begin position="748"/>
        <end position="769"/>
    </location>
</feature>
<keyword evidence="2" id="KW-0472">Membrane</keyword>
<feature type="transmembrane region" description="Helical" evidence="2">
    <location>
        <begin position="620"/>
        <end position="643"/>
    </location>
</feature>
<dbReference type="SMART" id="SM00703">
    <property type="entry name" value="NRF"/>
    <property type="match status" value="1"/>
</dbReference>